<keyword evidence="3" id="KW-1185">Reference proteome</keyword>
<organism evidence="2 3">
    <name type="scientific">Sphingomonas quercus</name>
    <dbReference type="NCBI Taxonomy" id="2842451"/>
    <lineage>
        <taxon>Bacteria</taxon>
        <taxon>Pseudomonadati</taxon>
        <taxon>Pseudomonadota</taxon>
        <taxon>Alphaproteobacteria</taxon>
        <taxon>Sphingomonadales</taxon>
        <taxon>Sphingomonadaceae</taxon>
        <taxon>Sphingomonas</taxon>
    </lineage>
</organism>
<evidence type="ECO:0000313" key="3">
    <source>
        <dbReference type="Proteomes" id="UP000776276"/>
    </source>
</evidence>
<evidence type="ECO:0000313" key="2">
    <source>
        <dbReference type="EMBL" id="MBU3076994.1"/>
    </source>
</evidence>
<protein>
    <submittedName>
        <fullName evidence="2">Sulfotransferase family protein</fullName>
    </submittedName>
</protein>
<proteinExistence type="predicted"/>
<dbReference type="Proteomes" id="UP000776276">
    <property type="component" value="Unassembled WGS sequence"/>
</dbReference>
<dbReference type="RefSeq" id="WP_216320438.1">
    <property type="nucleotide sequence ID" value="NZ_JAHKRT010000002.1"/>
</dbReference>
<feature type="compositionally biased region" description="Pro residues" evidence="1">
    <location>
        <begin position="291"/>
        <end position="316"/>
    </location>
</feature>
<dbReference type="EMBL" id="JAHKRT010000002">
    <property type="protein sequence ID" value="MBU3076994.1"/>
    <property type="molecule type" value="Genomic_DNA"/>
</dbReference>
<evidence type="ECO:0000256" key="1">
    <source>
        <dbReference type="SAM" id="MobiDB-lite"/>
    </source>
</evidence>
<accession>A0ABS6BFB9</accession>
<feature type="region of interest" description="Disordered" evidence="1">
    <location>
        <begin position="290"/>
        <end position="321"/>
    </location>
</feature>
<reference evidence="2 3" key="1">
    <citation type="submission" date="2021-06" db="EMBL/GenBank/DDBJ databases">
        <title>Sphingomonas sp. XMGL2, whole genome shotgun sequencing project.</title>
        <authorList>
            <person name="Zhao G."/>
            <person name="Shen L."/>
        </authorList>
    </citation>
    <scope>NUCLEOTIDE SEQUENCE [LARGE SCALE GENOMIC DNA]</scope>
    <source>
        <strain evidence="2 3">XMGL2</strain>
    </source>
</reference>
<comment type="caution">
    <text evidence="2">The sequence shown here is derived from an EMBL/GenBank/DDBJ whole genome shotgun (WGS) entry which is preliminary data.</text>
</comment>
<gene>
    <name evidence="2" type="ORF">KOF26_03875</name>
</gene>
<sequence>MGRAAILILGMHRSGTSALTWAVGRLGAALPADGIDPHADNARGYFESAGLVKADDQLLRVCRSSWFDPRPLDWSRLPPGGLNSRKERIAEAIAAAWGDAPLIAIKDPRQCRFVPVVAEVLAGMGIAARAVLMLRKPDEIAGSIARRDGTTSAYAHLLWLRHMIDAERATRGMMRAVVDYDALLVDWRGTLGRVAPLAGRPGWVPDAADAEAISAFLDPGLRHHRGEQTTALEEPLAGIVAAVSAGLDRLQLADDSAARATLDAAYARLDAVPWLEGDIVHDELRHRRMPTPVPVAPPASAPVAEPAPPPPPPAPDPEPDEAAELIRNSGLFDADWYRAAYPDVAASGLDPATHYLRIGAAEGRNPSPLFDTGFYARQMARRDAGRGEAA</sequence>
<name>A0ABS6BFB9_9SPHN</name>